<gene>
    <name evidence="2" type="ORF">SAMN02745165_02062</name>
</gene>
<dbReference type="SUPFAM" id="SSF55785">
    <property type="entry name" value="PYP-like sensor domain (PAS domain)"/>
    <property type="match status" value="1"/>
</dbReference>
<evidence type="ECO:0000313" key="2">
    <source>
        <dbReference type="EMBL" id="SHJ30812.1"/>
    </source>
</evidence>
<accession>A0A1M6I8Q4</accession>
<dbReference type="Proteomes" id="UP000184171">
    <property type="component" value="Unassembled WGS sequence"/>
</dbReference>
<evidence type="ECO:0000259" key="1">
    <source>
        <dbReference type="Pfam" id="PF08448"/>
    </source>
</evidence>
<dbReference type="Gene3D" id="3.30.450.20">
    <property type="entry name" value="PAS domain"/>
    <property type="match status" value="1"/>
</dbReference>
<reference evidence="2 3" key="1">
    <citation type="submission" date="2016-11" db="EMBL/GenBank/DDBJ databases">
        <authorList>
            <person name="Jaros S."/>
            <person name="Januszkiewicz K."/>
            <person name="Wedrychowicz H."/>
        </authorList>
    </citation>
    <scope>NUCLEOTIDE SEQUENCE [LARGE SCALE GENOMIC DNA]</scope>
    <source>
        <strain evidence="2 3">DSM 5091</strain>
    </source>
</reference>
<dbReference type="STRING" id="1122189.SAMN02745165_02062"/>
<keyword evidence="3" id="KW-1185">Reference proteome</keyword>
<sequence length="113" mass="13021">MNDFASLAFFHDLLDSVKEPVLFADTDHVVRYLNKAAVEFYPNGNNLLGCDLLECHNENSRKQLRDILQQMAEGLEEILISDNEKRRLYMRAVRNGAGELIGYFERFEPPRGS</sequence>
<feature type="domain" description="PAS fold-4" evidence="1">
    <location>
        <begin position="14"/>
        <end position="107"/>
    </location>
</feature>
<name>A0A1M6I8Q4_MALRU</name>
<dbReference type="RefSeq" id="WP_072908550.1">
    <property type="nucleotide sequence ID" value="NZ_FQZT01000006.1"/>
</dbReference>
<dbReference type="Pfam" id="PF08448">
    <property type="entry name" value="PAS_4"/>
    <property type="match status" value="1"/>
</dbReference>
<organism evidence="2 3">
    <name type="scientific">Malonomonas rubra DSM 5091</name>
    <dbReference type="NCBI Taxonomy" id="1122189"/>
    <lineage>
        <taxon>Bacteria</taxon>
        <taxon>Pseudomonadati</taxon>
        <taxon>Thermodesulfobacteriota</taxon>
        <taxon>Desulfuromonadia</taxon>
        <taxon>Desulfuromonadales</taxon>
        <taxon>Geopsychrobacteraceae</taxon>
        <taxon>Malonomonas</taxon>
    </lineage>
</organism>
<dbReference type="InterPro" id="IPR013656">
    <property type="entry name" value="PAS_4"/>
</dbReference>
<dbReference type="InterPro" id="IPR035965">
    <property type="entry name" value="PAS-like_dom_sf"/>
</dbReference>
<dbReference type="EMBL" id="FQZT01000006">
    <property type="protein sequence ID" value="SHJ30812.1"/>
    <property type="molecule type" value="Genomic_DNA"/>
</dbReference>
<dbReference type="OrthoDB" id="5421862at2"/>
<proteinExistence type="predicted"/>
<evidence type="ECO:0000313" key="3">
    <source>
        <dbReference type="Proteomes" id="UP000184171"/>
    </source>
</evidence>
<dbReference type="AlphaFoldDB" id="A0A1M6I8Q4"/>
<protein>
    <submittedName>
        <fullName evidence="2">PAS fold-containing protein</fullName>
    </submittedName>
</protein>